<proteinExistence type="predicted"/>
<reference evidence="2" key="1">
    <citation type="submission" date="2022-08" db="EMBL/GenBank/DDBJ databases">
        <title>A Global Phylogenomic Analysis of the Shiitake Genus Lentinula.</title>
        <authorList>
            <consortium name="DOE Joint Genome Institute"/>
            <person name="Sierra-Patev S."/>
            <person name="Min B."/>
            <person name="Naranjo-Ortiz M."/>
            <person name="Looney B."/>
            <person name="Konkel Z."/>
            <person name="Slot J.C."/>
            <person name="Sakamoto Y."/>
            <person name="Steenwyk J.L."/>
            <person name="Rokas A."/>
            <person name="Carro J."/>
            <person name="Camarero S."/>
            <person name="Ferreira P."/>
            <person name="Molpeceres G."/>
            <person name="Ruiz-Duenas F.J."/>
            <person name="Serrano A."/>
            <person name="Henrissat B."/>
            <person name="Drula E."/>
            <person name="Hughes K.W."/>
            <person name="Mata J.L."/>
            <person name="Ishikawa N.K."/>
            <person name="Vargas-Isla R."/>
            <person name="Ushijima S."/>
            <person name="Smith C.A."/>
            <person name="Ahrendt S."/>
            <person name="Andreopoulos W."/>
            <person name="He G."/>
            <person name="Labutti K."/>
            <person name="Lipzen A."/>
            <person name="Ng V."/>
            <person name="Riley R."/>
            <person name="Sandor L."/>
            <person name="Barry K."/>
            <person name="Martinez A.T."/>
            <person name="Xiao Y."/>
            <person name="Gibbons J.G."/>
            <person name="Terashima K."/>
            <person name="Grigoriev I.V."/>
            <person name="Hibbett D.S."/>
        </authorList>
    </citation>
    <scope>NUCLEOTIDE SEQUENCE</scope>
    <source>
        <strain evidence="2">RHP3577 ss4</strain>
    </source>
</reference>
<sequence length="222" mass="23532">MELGSDIISELISASNAASPPGTVEKISRTSKRRQHENDPSDGEHLPSSALGDHFSRMVDLPSITSITGSSYSSGMSYSSGIPASAREIPLSSEALAPEGMLNVTPDLNSSEGLPLRTEDLGKLPVRFLPSSYANDEAQAPAYLIPVLSFQHSGFDSQANDPLVSNLGIPFGIDDCFWGPGAAPAHAALAMFNNTPGGDQWDDWGTYIANVDELLRSLDPQS</sequence>
<feature type="region of interest" description="Disordered" evidence="1">
    <location>
        <begin position="1"/>
        <end position="51"/>
    </location>
</feature>
<accession>A0ABQ8VR10</accession>
<feature type="compositionally biased region" description="Basic and acidic residues" evidence="1">
    <location>
        <begin position="36"/>
        <end position="45"/>
    </location>
</feature>
<evidence type="ECO:0000313" key="2">
    <source>
        <dbReference type="EMBL" id="KAJ4498831.1"/>
    </source>
</evidence>
<dbReference type="EMBL" id="JANVFT010000013">
    <property type="protein sequence ID" value="KAJ4498831.1"/>
    <property type="molecule type" value="Genomic_DNA"/>
</dbReference>
<comment type="caution">
    <text evidence="2">The sequence shown here is derived from an EMBL/GenBank/DDBJ whole genome shotgun (WGS) entry which is preliminary data.</text>
</comment>
<protein>
    <submittedName>
        <fullName evidence="2">Uncharacterized protein</fullName>
    </submittedName>
</protein>
<organism evidence="2 3">
    <name type="scientific">Lentinula lateritia</name>
    <dbReference type="NCBI Taxonomy" id="40482"/>
    <lineage>
        <taxon>Eukaryota</taxon>
        <taxon>Fungi</taxon>
        <taxon>Dikarya</taxon>
        <taxon>Basidiomycota</taxon>
        <taxon>Agaricomycotina</taxon>
        <taxon>Agaricomycetes</taxon>
        <taxon>Agaricomycetidae</taxon>
        <taxon>Agaricales</taxon>
        <taxon>Marasmiineae</taxon>
        <taxon>Omphalotaceae</taxon>
        <taxon>Lentinula</taxon>
    </lineage>
</organism>
<evidence type="ECO:0000256" key="1">
    <source>
        <dbReference type="SAM" id="MobiDB-lite"/>
    </source>
</evidence>
<name>A0ABQ8VR10_9AGAR</name>
<evidence type="ECO:0000313" key="3">
    <source>
        <dbReference type="Proteomes" id="UP001150217"/>
    </source>
</evidence>
<dbReference type="Proteomes" id="UP001150217">
    <property type="component" value="Unassembled WGS sequence"/>
</dbReference>
<keyword evidence="3" id="KW-1185">Reference proteome</keyword>
<gene>
    <name evidence="2" type="ORF">C8R41DRAFT_915916</name>
</gene>